<dbReference type="HOGENOM" id="CLU_101331_3_0_7"/>
<dbReference type="eggNOG" id="COG2259">
    <property type="taxonomic scope" value="Bacteria"/>
</dbReference>
<name>Q6APH9_DESPS</name>
<feature type="transmembrane region" description="Helical" evidence="5">
    <location>
        <begin position="80"/>
        <end position="102"/>
    </location>
</feature>
<dbReference type="Proteomes" id="UP000000602">
    <property type="component" value="Chromosome"/>
</dbReference>
<comment type="subcellular location">
    <subcellularLocation>
        <location evidence="1">Membrane</location>
        <topology evidence="1">Multi-pass membrane protein</topology>
    </subcellularLocation>
</comment>
<dbReference type="RefSeq" id="WP_011188259.1">
    <property type="nucleotide sequence ID" value="NC_006138.1"/>
</dbReference>
<accession>Q6APH9</accession>
<dbReference type="KEGG" id="dps:DP1016"/>
<evidence type="ECO:0000256" key="1">
    <source>
        <dbReference type="ARBA" id="ARBA00004141"/>
    </source>
</evidence>
<keyword evidence="3 5" id="KW-1133">Transmembrane helix</keyword>
<evidence type="ECO:0000256" key="3">
    <source>
        <dbReference type="ARBA" id="ARBA00022989"/>
    </source>
</evidence>
<evidence type="ECO:0000259" key="6">
    <source>
        <dbReference type="Pfam" id="PF07291"/>
    </source>
</evidence>
<keyword evidence="8" id="KW-1185">Reference proteome</keyword>
<reference evidence="8" key="1">
    <citation type="journal article" date="2004" name="Environ. Microbiol.">
        <title>The genome of Desulfotalea psychrophila, a sulfate-reducing bacterium from permanently cold Arctic sediments.</title>
        <authorList>
            <person name="Rabus R."/>
            <person name="Ruepp A."/>
            <person name="Frickey T."/>
            <person name="Rattei T."/>
            <person name="Fartmann B."/>
            <person name="Stark M."/>
            <person name="Bauer M."/>
            <person name="Zibat A."/>
            <person name="Lombardot T."/>
            <person name="Becker I."/>
            <person name="Amann J."/>
            <person name="Gellner K."/>
            <person name="Teeling H."/>
            <person name="Leuschner W.D."/>
            <person name="Gloeckner F.-O."/>
            <person name="Lupas A.N."/>
            <person name="Amann R."/>
            <person name="Klenk H.-P."/>
        </authorList>
    </citation>
    <scope>NUCLEOTIDE SEQUENCE [LARGE SCALE GENOMIC DNA]</scope>
    <source>
        <strain evidence="8">DSM 12343 / LSv54</strain>
    </source>
</reference>
<sequence length="164" mass="18565">MSARYQDKKYHYIDRSCCCLLAVVFFYAGIPKLFHPVDFALTIEAYGMLPDMLVIPVSYLLPLFEVVLGLALLQGRVEGVWAALFLLISFILILSYALYLGLDIDCGCFGPEDPEQAAFSGIRTALIRDFLLLIPVIIPLTLRKAYAELWLPLFLNPLFLKEKK</sequence>
<dbReference type="InterPro" id="IPR009908">
    <property type="entry name" value="Methylamine_util_MauE"/>
</dbReference>
<feature type="domain" description="Methylamine utilisation protein MauE" evidence="6">
    <location>
        <begin position="12"/>
        <end position="140"/>
    </location>
</feature>
<dbReference type="EMBL" id="CR522870">
    <property type="protein sequence ID" value="CAG35745.1"/>
    <property type="molecule type" value="Genomic_DNA"/>
</dbReference>
<evidence type="ECO:0000313" key="7">
    <source>
        <dbReference type="EMBL" id="CAG35745.1"/>
    </source>
</evidence>
<feature type="transmembrane region" description="Helical" evidence="5">
    <location>
        <begin position="53"/>
        <end position="73"/>
    </location>
</feature>
<dbReference type="Pfam" id="PF07291">
    <property type="entry name" value="MauE"/>
    <property type="match status" value="1"/>
</dbReference>
<dbReference type="UniPathway" id="UPA00895"/>
<protein>
    <submittedName>
        <fullName evidence="7">Related to methylamine utilization protein</fullName>
    </submittedName>
</protein>
<dbReference type="GO" id="GO:0016020">
    <property type="term" value="C:membrane"/>
    <property type="evidence" value="ECO:0007669"/>
    <property type="project" value="UniProtKB-SubCell"/>
</dbReference>
<gene>
    <name evidence="7" type="ordered locus">DP1016</name>
</gene>
<organism evidence="7 8">
    <name type="scientific">Desulfotalea psychrophila (strain LSv54 / DSM 12343)</name>
    <dbReference type="NCBI Taxonomy" id="177439"/>
    <lineage>
        <taxon>Bacteria</taxon>
        <taxon>Pseudomonadati</taxon>
        <taxon>Thermodesulfobacteriota</taxon>
        <taxon>Desulfobulbia</taxon>
        <taxon>Desulfobulbales</taxon>
        <taxon>Desulfocapsaceae</taxon>
        <taxon>Desulfotalea</taxon>
    </lineage>
</organism>
<proteinExistence type="predicted"/>
<evidence type="ECO:0000256" key="4">
    <source>
        <dbReference type="ARBA" id="ARBA00023136"/>
    </source>
</evidence>
<keyword evidence="2 5" id="KW-0812">Transmembrane</keyword>
<dbReference type="AlphaFoldDB" id="Q6APH9"/>
<evidence type="ECO:0000256" key="5">
    <source>
        <dbReference type="SAM" id="Phobius"/>
    </source>
</evidence>
<evidence type="ECO:0000256" key="2">
    <source>
        <dbReference type="ARBA" id="ARBA00022692"/>
    </source>
</evidence>
<dbReference type="OrthoDB" id="5420183at2"/>
<keyword evidence="4 5" id="KW-0472">Membrane</keyword>
<dbReference type="GO" id="GO:0030416">
    <property type="term" value="P:methylamine metabolic process"/>
    <property type="evidence" value="ECO:0007669"/>
    <property type="project" value="InterPro"/>
</dbReference>
<evidence type="ECO:0000313" key="8">
    <source>
        <dbReference type="Proteomes" id="UP000000602"/>
    </source>
</evidence>
<feature type="transmembrane region" description="Helical" evidence="5">
    <location>
        <begin position="12"/>
        <end position="33"/>
    </location>
</feature>
<dbReference type="STRING" id="177439.DP1016"/>